<dbReference type="Pfam" id="PF13041">
    <property type="entry name" value="PPR_2"/>
    <property type="match status" value="2"/>
</dbReference>
<dbReference type="InterPro" id="IPR002885">
    <property type="entry name" value="PPR_rpt"/>
</dbReference>
<dbReference type="Gene3D" id="1.25.40.10">
    <property type="entry name" value="Tetratricopeptide repeat domain"/>
    <property type="match status" value="4"/>
</dbReference>
<organism evidence="5">
    <name type="scientific">Triticum aestivum</name>
    <name type="common">Wheat</name>
    <dbReference type="NCBI Taxonomy" id="4565"/>
    <lineage>
        <taxon>Eukaryota</taxon>
        <taxon>Viridiplantae</taxon>
        <taxon>Streptophyta</taxon>
        <taxon>Embryophyta</taxon>
        <taxon>Tracheophyta</taxon>
        <taxon>Spermatophyta</taxon>
        <taxon>Magnoliopsida</taxon>
        <taxon>Liliopsida</taxon>
        <taxon>Poales</taxon>
        <taxon>Poaceae</taxon>
        <taxon>BOP clade</taxon>
        <taxon>Pooideae</taxon>
        <taxon>Triticodae</taxon>
        <taxon>Triticeae</taxon>
        <taxon>Triticinae</taxon>
        <taxon>Triticum</taxon>
    </lineage>
</organism>
<feature type="repeat" description="PPR" evidence="3">
    <location>
        <begin position="170"/>
        <end position="204"/>
    </location>
</feature>
<reference evidence="5" key="2">
    <citation type="submission" date="2018-10" db="UniProtKB">
        <authorList>
            <consortium name="EnsemblPlants"/>
        </authorList>
    </citation>
    <scope>IDENTIFICATION</scope>
</reference>
<evidence type="ECO:0000313" key="5">
    <source>
        <dbReference type="EnsemblPlants" id="TraesCS3B02G244700.1"/>
    </source>
</evidence>
<evidence type="ECO:0000256" key="4">
    <source>
        <dbReference type="SAM" id="MobiDB-lite"/>
    </source>
</evidence>
<dbReference type="AlphaFoldDB" id="A0A3B6FR01"/>
<keyword evidence="1" id="KW-0677">Repeat</keyword>
<feature type="region of interest" description="Disordered" evidence="4">
    <location>
        <begin position="618"/>
        <end position="673"/>
    </location>
</feature>
<feature type="region of interest" description="Disordered" evidence="4">
    <location>
        <begin position="576"/>
        <end position="606"/>
    </location>
</feature>
<dbReference type="OrthoDB" id="185373at2759"/>
<protein>
    <recommendedName>
        <fullName evidence="7">Pentacotripeptide-repeat region of PRORP domain-containing protein</fullName>
    </recommendedName>
</protein>
<evidence type="ECO:0000256" key="2">
    <source>
        <dbReference type="ARBA" id="ARBA00022946"/>
    </source>
</evidence>
<dbReference type="Gramene" id="TraesCS3B02G244700.1">
    <property type="protein sequence ID" value="TraesCS3B02G244700.1"/>
    <property type="gene ID" value="TraesCS3B02G244700"/>
</dbReference>
<evidence type="ECO:0000256" key="3">
    <source>
        <dbReference type="PROSITE-ProRule" id="PRU00708"/>
    </source>
</evidence>
<feature type="repeat" description="PPR" evidence="3">
    <location>
        <begin position="463"/>
        <end position="497"/>
    </location>
</feature>
<proteinExistence type="predicted"/>
<dbReference type="Pfam" id="PF01535">
    <property type="entry name" value="PPR"/>
    <property type="match status" value="4"/>
</dbReference>
<feature type="repeat" description="PPR" evidence="3">
    <location>
        <begin position="318"/>
        <end position="352"/>
    </location>
</feature>
<keyword evidence="6" id="KW-1185">Reference proteome</keyword>
<dbReference type="InterPro" id="IPR052308">
    <property type="entry name" value="PPR_domain-containing"/>
</dbReference>
<dbReference type="Pfam" id="PF12854">
    <property type="entry name" value="PPR_1"/>
    <property type="match status" value="1"/>
</dbReference>
<dbReference type="PANTHER" id="PTHR47937">
    <property type="entry name" value="PLASTID TRANSCRIPTIONALLY ACTIVE CHROMOSOME 2-LIKE PROTEIN"/>
    <property type="match status" value="1"/>
</dbReference>
<feature type="region of interest" description="Disordered" evidence="4">
    <location>
        <begin position="39"/>
        <end position="92"/>
    </location>
</feature>
<dbReference type="InterPro" id="IPR011990">
    <property type="entry name" value="TPR-like_helical_dom_sf"/>
</dbReference>
<dbReference type="Pfam" id="PF13812">
    <property type="entry name" value="PPR_3"/>
    <property type="match status" value="1"/>
</dbReference>
<dbReference type="PROSITE" id="PS51375">
    <property type="entry name" value="PPR"/>
    <property type="match status" value="7"/>
</dbReference>
<evidence type="ECO:0000256" key="1">
    <source>
        <dbReference type="ARBA" id="ARBA00022737"/>
    </source>
</evidence>
<dbReference type="STRING" id="4565.A0A3B6FR01"/>
<dbReference type="NCBIfam" id="TIGR00756">
    <property type="entry name" value="PPR"/>
    <property type="match status" value="6"/>
</dbReference>
<accession>A0A3B6FR01</accession>
<dbReference type="Proteomes" id="UP000019116">
    <property type="component" value="Chromosome 3B"/>
</dbReference>
<feature type="repeat" description="PPR" evidence="3">
    <location>
        <begin position="207"/>
        <end position="241"/>
    </location>
</feature>
<feature type="compositionally biased region" description="Basic and acidic residues" evidence="4">
    <location>
        <begin position="576"/>
        <end position="601"/>
    </location>
</feature>
<dbReference type="SMR" id="A0A3B6FR01"/>
<keyword evidence="2" id="KW-0809">Transit peptide</keyword>
<evidence type="ECO:0008006" key="7">
    <source>
        <dbReference type="Google" id="ProtNLM"/>
    </source>
</evidence>
<evidence type="ECO:0000313" key="6">
    <source>
        <dbReference type="Proteomes" id="UP000019116"/>
    </source>
</evidence>
<dbReference type="PANTHER" id="PTHR47937:SF5">
    <property type="entry name" value="PENTATRICOPEPTIDE REPEAT-CONTAINING PROTEIN"/>
    <property type="match status" value="1"/>
</dbReference>
<dbReference type="SUPFAM" id="SSF81901">
    <property type="entry name" value="HCP-like"/>
    <property type="match status" value="1"/>
</dbReference>
<dbReference type="Gramene" id="TraesCS3B03G0639700.1">
    <property type="protein sequence ID" value="TraesCS3B03G0639700.1.CDS"/>
    <property type="gene ID" value="TraesCS3B03G0639700"/>
</dbReference>
<name>A0A3B6FR01_WHEAT</name>
<feature type="repeat" description="PPR" evidence="3">
    <location>
        <begin position="393"/>
        <end position="427"/>
    </location>
</feature>
<feature type="compositionally biased region" description="Low complexity" evidence="4">
    <location>
        <begin position="68"/>
        <end position="83"/>
    </location>
</feature>
<feature type="repeat" description="PPR" evidence="3">
    <location>
        <begin position="358"/>
        <end position="392"/>
    </location>
</feature>
<feature type="repeat" description="PPR" evidence="3">
    <location>
        <begin position="428"/>
        <end position="462"/>
    </location>
</feature>
<reference evidence="5" key="1">
    <citation type="submission" date="2018-08" db="EMBL/GenBank/DDBJ databases">
        <authorList>
            <person name="Rossello M."/>
        </authorList>
    </citation>
    <scope>NUCLEOTIDE SEQUENCE [LARGE SCALE GENOMIC DNA]</scope>
    <source>
        <strain evidence="5">cv. Chinese Spring</strain>
    </source>
</reference>
<sequence length="673" mass="74546">MALSKPLFSRLLPFSLRLLPFSLRLPVRSQHRLLCLATPTDLPDAPTDASAERRRRKRRLRVEPPSSRGPTPQRTPGGPRPSSNPNALKLPEPASVLSGKRLDLHRRILTLVRENDLDEAALLTRHSIYSNCRPTVFTCNTVLAALLRQARYADLLSLHRFVTQASVAPTVATHNLLLQAYCDCRRPETALEHFRLLLRDDSPVLPSPTTYRILARSLAENGKLDLALELKDGMLERGLIAPDPQVYAFVMGGFVNAGDGDTAVSLYEELKEKLGGGLILDGVVYGNLMKGYFLKGMEKEAMDCYTEVLGEGSKVRFEAVSYNMVLDALGRNGRLDDAVELFDRMCKEHDPPRRIAVNLGSFNVMVDAYCHVERFQDAVEVFGKMGEKSCTPDALSYNSLIDWLGKNELVGEAEGLYKEMGERGINPDEYTYVLLIESCFRVGNVDDAVGYFNKMFDVGLRPNANAFNKVISVLVKVDRIDEAQRFFDLMPEREVKPNIASYESLLRAYINVARLDDAIKMAKGILLDESIVFTDELKALLDGALQKEGRNGDMTKLYEDVETEKAEAAARAAEEKARAEALAKEEEEKKKAEAKAKEESAARASRAAIDAVLCRKSGAENGKSSQEMSVEEAQVVESHSDAVGAAEQNEGDDQKKESGDAASQIETEHLQEG</sequence>
<dbReference type="EnsemblPlants" id="TraesCS3B02G244700.1">
    <property type="protein sequence ID" value="TraesCS3B02G244700.1"/>
    <property type="gene ID" value="TraesCS3B02G244700"/>
</dbReference>